<dbReference type="Proteomes" id="UP000230821">
    <property type="component" value="Unassembled WGS sequence"/>
</dbReference>
<reference evidence="1 2" key="1">
    <citation type="submission" date="2017-10" db="EMBL/GenBank/DDBJ databases">
        <title>Novel microbial diversity and functional potential in the marine mammal oral microbiome.</title>
        <authorList>
            <person name="Dudek N.K."/>
            <person name="Sun C.L."/>
            <person name="Burstein D."/>
            <person name="Kantor R.S."/>
            <person name="Aliaga Goltsman D.S."/>
            <person name="Bik E.M."/>
            <person name="Thomas B.C."/>
            <person name="Banfield J.F."/>
            <person name="Relman D.A."/>
        </authorList>
    </citation>
    <scope>NUCLEOTIDE SEQUENCE [LARGE SCALE GENOMIC DNA]</scope>
    <source>
        <strain evidence="1">DOLJORAL78_47_16</strain>
    </source>
</reference>
<name>A0A2G6KED5_9BACT</name>
<protein>
    <submittedName>
        <fullName evidence="1">Uncharacterized protein</fullName>
    </submittedName>
</protein>
<organism evidence="1 2">
    <name type="scientific">candidate division KSB3 bacterium</name>
    <dbReference type="NCBI Taxonomy" id="2044937"/>
    <lineage>
        <taxon>Bacteria</taxon>
        <taxon>candidate division KSB3</taxon>
    </lineage>
</organism>
<accession>A0A2G6KED5</accession>
<gene>
    <name evidence="1" type="ORF">CSA56_10465</name>
</gene>
<dbReference type="AlphaFoldDB" id="A0A2G6KED5"/>
<sequence length="62" mass="7263">MRGDRCQETFQQFRTDEKTIFSDISHKLLMTESISIYCEAPGRHMTNNDILEKKIMDGEHAD</sequence>
<evidence type="ECO:0000313" key="2">
    <source>
        <dbReference type="Proteomes" id="UP000230821"/>
    </source>
</evidence>
<proteinExistence type="predicted"/>
<comment type="caution">
    <text evidence="1">The sequence shown here is derived from an EMBL/GenBank/DDBJ whole genome shotgun (WGS) entry which is preliminary data.</text>
</comment>
<dbReference type="EMBL" id="PDSK01000095">
    <property type="protein sequence ID" value="PIE33740.1"/>
    <property type="molecule type" value="Genomic_DNA"/>
</dbReference>
<evidence type="ECO:0000313" key="1">
    <source>
        <dbReference type="EMBL" id="PIE33740.1"/>
    </source>
</evidence>